<sequence length="229" mass="24608">MPCLRRAGQCALWPIAQGAHRRRDGPRTDPAPWFRRLLGRFVCLVVFACGRAECDQVADIYFTSAARCLAFGHAAPFQYEQDDGNRADAAKSKYCQHLFTHQVSPFCEVRFSIAQVGRRAKCAVLSRWGWGAKAVTRRKLSGISAYIAACPGPVIMSLSSKGEKIMSDYSQHNQGIGGKGIVVGLLLIGLFVAGLAFLGANGSEVEPGTAVIDPATPVAEPETAPAITE</sequence>
<organism evidence="2 3">
    <name type="scientific">Roseobacter denitrificans (strain ATCC 33942 / OCh 114)</name>
    <name type="common">Erythrobacter sp. (strain OCh 114)</name>
    <name type="synonym">Roseobacter denitrificans</name>
    <dbReference type="NCBI Taxonomy" id="375451"/>
    <lineage>
        <taxon>Bacteria</taxon>
        <taxon>Pseudomonadati</taxon>
        <taxon>Pseudomonadota</taxon>
        <taxon>Alphaproteobacteria</taxon>
        <taxon>Rhodobacterales</taxon>
        <taxon>Roseobacteraceae</taxon>
        <taxon>Roseobacter</taxon>
    </lineage>
</organism>
<keyword evidence="1" id="KW-1133">Transmembrane helix</keyword>
<protein>
    <submittedName>
        <fullName evidence="2">Uncharacterized protein</fullName>
    </submittedName>
</protein>
<accession>Q169F6</accession>
<evidence type="ECO:0000313" key="2">
    <source>
        <dbReference type="EMBL" id="ABG31387.1"/>
    </source>
</evidence>
<dbReference type="Proteomes" id="UP000007029">
    <property type="component" value="Chromosome"/>
</dbReference>
<name>Q169F6_ROSDO</name>
<gene>
    <name evidence="2" type="ordered locus">RD1_1769</name>
</gene>
<evidence type="ECO:0000313" key="3">
    <source>
        <dbReference type="Proteomes" id="UP000007029"/>
    </source>
</evidence>
<evidence type="ECO:0000256" key="1">
    <source>
        <dbReference type="SAM" id="Phobius"/>
    </source>
</evidence>
<keyword evidence="1" id="KW-0812">Transmembrane</keyword>
<keyword evidence="1" id="KW-0472">Membrane</keyword>
<reference evidence="2 3" key="1">
    <citation type="journal article" date="2007" name="J. Bacteriol.">
        <title>The complete genome sequence of Roseobacter denitrificans reveals a mixotrophic rather than photosynthetic metabolism.</title>
        <authorList>
            <person name="Swingley W.D."/>
            <person name="Sadekar S."/>
            <person name="Mastrian S.D."/>
            <person name="Matthies H.J."/>
            <person name="Hao J."/>
            <person name="Ramos H."/>
            <person name="Acharya C.R."/>
            <person name="Conrad A.L."/>
            <person name="Taylor H.L."/>
            <person name="Dejesa L.C."/>
            <person name="Shah M.K."/>
            <person name="O'huallachain M.E."/>
            <person name="Lince M.T."/>
            <person name="Blankenship R.E."/>
            <person name="Beatty J.T."/>
            <person name="Touchman J.W."/>
        </authorList>
    </citation>
    <scope>NUCLEOTIDE SEQUENCE [LARGE SCALE GENOMIC DNA]</scope>
    <source>
        <strain evidence="3">ATCC 33942 / OCh 114</strain>
    </source>
</reference>
<feature type="transmembrane region" description="Helical" evidence="1">
    <location>
        <begin position="180"/>
        <end position="200"/>
    </location>
</feature>
<dbReference type="EMBL" id="CP000362">
    <property type="protein sequence ID" value="ABG31387.1"/>
    <property type="molecule type" value="Genomic_DNA"/>
</dbReference>
<dbReference type="KEGG" id="rde:RD1_1769"/>
<proteinExistence type="predicted"/>
<dbReference type="AlphaFoldDB" id="Q169F6"/>
<keyword evidence="3" id="KW-1185">Reference proteome</keyword>
<dbReference type="eggNOG" id="ENOG502ZYYA">
    <property type="taxonomic scope" value="Bacteria"/>
</dbReference>
<dbReference type="STRING" id="375451.RD1_1769"/>
<dbReference type="HOGENOM" id="CLU_1209058_0_0_5"/>